<sequence length="166" mass="18737">MSIYYLGKMAKSKNIEDINKNYCLAVDGIGMIDRIVSCAFLFYRIPKEGGEFKALNEEGRRIIANYIEKIKSSLLPEASSTKVFYENLIDLLNDTHAFVMEKQKNYNLAVQEKTDTDNINKIPIQGENNTKDNSGVTMVLFVFVLVLAVFLIGSAILTSLPFTMFD</sequence>
<accession>A0A2H9RDB2</accession>
<comment type="caution">
    <text evidence="2">The sequence shown here is derived from an EMBL/GenBank/DDBJ whole genome shotgun (WGS) entry which is preliminary data.</text>
</comment>
<reference evidence="2 4" key="2">
    <citation type="submission" date="2017-09" db="EMBL/GenBank/DDBJ databases">
        <title>Depth-based differentiation of microbial function through sediment-hosted aquifers and enrichment of novel symbionts in the deep terrestrial subsurface.</title>
        <authorList>
            <person name="Probst A.J."/>
            <person name="Ladd B."/>
            <person name="Jarett J.K."/>
            <person name="Geller-Mcgrath D.E."/>
            <person name="Sieber C.M."/>
            <person name="Emerson J.B."/>
            <person name="Anantharaman K."/>
            <person name="Thomas B.C."/>
            <person name="Malmstrom R."/>
            <person name="Stieglmeier M."/>
            <person name="Klingl A."/>
            <person name="Woyke T."/>
            <person name="Ryan C.M."/>
            <person name="Banfield J.F."/>
        </authorList>
    </citation>
    <scope>NUCLEOTIDE SEQUENCE [LARGE SCALE GENOMIC DNA]</scope>
    <source>
        <strain evidence="2">CG18_big_fil_WC_8_21_14_2_50_31_19</strain>
        <strain evidence="3">CG_4_9_14_0_8_um_filter_31_21</strain>
    </source>
</reference>
<evidence type="ECO:0000313" key="5">
    <source>
        <dbReference type="Proteomes" id="UP000231232"/>
    </source>
</evidence>
<evidence type="ECO:0000313" key="3">
    <source>
        <dbReference type="EMBL" id="PJC01182.1"/>
    </source>
</evidence>
<dbReference type="Proteomes" id="UP000229789">
    <property type="component" value="Unassembled WGS sequence"/>
</dbReference>
<dbReference type="EMBL" id="PFSX01000054">
    <property type="protein sequence ID" value="PJC01182.1"/>
    <property type="molecule type" value="Genomic_DNA"/>
</dbReference>
<feature type="transmembrane region" description="Helical" evidence="1">
    <location>
        <begin position="138"/>
        <end position="160"/>
    </location>
</feature>
<evidence type="ECO:0000256" key="1">
    <source>
        <dbReference type="SAM" id="Phobius"/>
    </source>
</evidence>
<dbReference type="Proteomes" id="UP000231232">
    <property type="component" value="Unassembled WGS sequence"/>
</dbReference>
<evidence type="ECO:0000313" key="2">
    <source>
        <dbReference type="EMBL" id="PIN66564.1"/>
    </source>
</evidence>
<organism evidence="2 4">
    <name type="scientific">Huberarchaeum crystalense</name>
    <dbReference type="NCBI Taxonomy" id="2014257"/>
    <lineage>
        <taxon>Archaea</taxon>
        <taxon>Candidatus Huberarchaeota</taxon>
        <taxon>Candidatus Huberarchaeia</taxon>
        <taxon>Candidatus Huberarchaeales</taxon>
        <taxon>Candidatus Huberarchaeaceae</taxon>
        <taxon>Candidatus Huberarchaeum</taxon>
    </lineage>
</organism>
<name>A0A2G9LJ73_HUBC1</name>
<proteinExistence type="predicted"/>
<gene>
    <name evidence="3" type="ORF">CO072_02115</name>
    <name evidence="2" type="ORF">COW69_01535</name>
</gene>
<protein>
    <submittedName>
        <fullName evidence="2">Uncharacterized protein</fullName>
    </submittedName>
</protein>
<keyword evidence="1" id="KW-1133">Transmembrane helix</keyword>
<dbReference type="EMBL" id="PCUF01000017">
    <property type="protein sequence ID" value="PIN66564.1"/>
    <property type="molecule type" value="Genomic_DNA"/>
</dbReference>
<reference evidence="5" key="1">
    <citation type="submission" date="2017-09" db="EMBL/GenBank/DDBJ databases">
        <title>Depth-based differentiation of microbial function through sediment-hosted aquifers and enrichment of novel symbionts in the deep terrestrial subsurface.</title>
        <authorList>
            <person name="Probst A.J."/>
            <person name="Ladd B."/>
            <person name="Jarett J.K."/>
            <person name="Geller-Mcgrath D.E."/>
            <person name="Sieber C.M.K."/>
            <person name="Emerson J.B."/>
            <person name="Anantharaman K."/>
            <person name="Thomas B.C."/>
            <person name="Malmstrom R."/>
            <person name="Stieglmeier M."/>
            <person name="Klingl A."/>
            <person name="Woyke T."/>
            <person name="Ryan C.M."/>
            <person name="Banfield J.F."/>
        </authorList>
    </citation>
    <scope>NUCLEOTIDE SEQUENCE [LARGE SCALE GENOMIC DNA]</scope>
</reference>
<evidence type="ECO:0000313" key="4">
    <source>
        <dbReference type="Proteomes" id="UP000229789"/>
    </source>
</evidence>
<keyword evidence="1" id="KW-0472">Membrane</keyword>
<accession>A0A2G9LJ73</accession>
<dbReference type="AlphaFoldDB" id="A0A2G9LJ73"/>
<keyword evidence="1" id="KW-0812">Transmembrane</keyword>